<accession>A0ABQ3VHC3</accession>
<evidence type="ECO:0008006" key="4">
    <source>
        <dbReference type="Google" id="ProtNLM"/>
    </source>
</evidence>
<proteinExistence type="predicted"/>
<sequence>MRAQDCEPGALATTPQATPSALPTQGSIVINEVLLVPLTAPLYCTPTAGISDTTNAPRIELYNTSAQSIQLPHGGIDSGPNTTVYNFMLDTIPAHSFIVIFLPTNQATEISQHAMIRLTGSGIVLDQVALPVLPAGNSYARTTDGGSLWHVTQNPTPGISNVPPPQATATAANKKPTATPKVRHTTPTARAKSSGRTRGHTTDPATGQTTDPAQDTAKAQVPNKYIQANWKDVHVPTPASHTGIIDISPASAPTGTQQSDSGNVLQKIILSVLLLALALVLWQCRRLFRRP</sequence>
<feature type="compositionally biased region" description="Polar residues" evidence="1">
    <location>
        <begin position="143"/>
        <end position="159"/>
    </location>
</feature>
<feature type="compositionally biased region" description="Low complexity" evidence="1">
    <location>
        <begin position="167"/>
        <end position="180"/>
    </location>
</feature>
<evidence type="ECO:0000256" key="1">
    <source>
        <dbReference type="SAM" id="MobiDB-lite"/>
    </source>
</evidence>
<reference evidence="2 3" key="1">
    <citation type="journal article" date="2021" name="Int. J. Syst. Evol. Microbiol.">
        <title>Reticulibacter mediterranei gen. nov., sp. nov., within the new family Reticulibacteraceae fam. nov., and Ktedonospora formicarum gen. nov., sp. nov., Ktedonobacter robiniae sp. nov., Dictyobacter formicarum sp. nov. and Dictyobacter arantiisoli sp. nov., belonging to the class Ktedonobacteria.</title>
        <authorList>
            <person name="Yabe S."/>
            <person name="Zheng Y."/>
            <person name="Wang C.M."/>
            <person name="Sakai Y."/>
            <person name="Abe K."/>
            <person name="Yokota A."/>
            <person name="Donadio S."/>
            <person name="Cavaletti L."/>
            <person name="Monciardini P."/>
        </authorList>
    </citation>
    <scope>NUCLEOTIDE SEQUENCE [LARGE SCALE GENOMIC DNA]</scope>
    <source>
        <strain evidence="2 3">SOSP1-9</strain>
    </source>
</reference>
<keyword evidence="3" id="KW-1185">Reference proteome</keyword>
<name>A0ABQ3VHC3_9CHLR</name>
<feature type="compositionally biased region" description="Polar residues" evidence="1">
    <location>
        <begin position="203"/>
        <end position="213"/>
    </location>
</feature>
<comment type="caution">
    <text evidence="2">The sequence shown here is derived from an EMBL/GenBank/DDBJ whole genome shotgun (WGS) entry which is preliminary data.</text>
</comment>
<dbReference type="Proteomes" id="UP000635565">
    <property type="component" value="Unassembled WGS sequence"/>
</dbReference>
<evidence type="ECO:0000313" key="3">
    <source>
        <dbReference type="Proteomes" id="UP000635565"/>
    </source>
</evidence>
<evidence type="ECO:0000313" key="2">
    <source>
        <dbReference type="EMBL" id="GHO84866.1"/>
    </source>
</evidence>
<gene>
    <name evidence="2" type="ORF">KSZ_28720</name>
</gene>
<organism evidence="2 3">
    <name type="scientific">Dictyobacter formicarum</name>
    <dbReference type="NCBI Taxonomy" id="2778368"/>
    <lineage>
        <taxon>Bacteria</taxon>
        <taxon>Bacillati</taxon>
        <taxon>Chloroflexota</taxon>
        <taxon>Ktedonobacteria</taxon>
        <taxon>Ktedonobacterales</taxon>
        <taxon>Dictyobacteraceae</taxon>
        <taxon>Dictyobacter</taxon>
    </lineage>
</organism>
<protein>
    <recommendedName>
        <fullName evidence="4">LTD domain-containing protein</fullName>
    </recommendedName>
</protein>
<feature type="region of interest" description="Disordered" evidence="1">
    <location>
        <begin position="143"/>
        <end position="218"/>
    </location>
</feature>
<dbReference type="EMBL" id="BNJJ01000007">
    <property type="protein sequence ID" value="GHO84866.1"/>
    <property type="molecule type" value="Genomic_DNA"/>
</dbReference>